<reference evidence="7 8" key="1">
    <citation type="journal article" date="2023" name="Arcadia Sci">
        <title>De novo assembly of a long-read Amblyomma americanum tick genome.</title>
        <authorList>
            <person name="Chou S."/>
            <person name="Poskanzer K.E."/>
            <person name="Rollins M."/>
            <person name="Thuy-Boun P.S."/>
        </authorList>
    </citation>
    <scope>NUCLEOTIDE SEQUENCE [LARGE SCALE GENOMIC DNA]</scope>
    <source>
        <strain evidence="7">F_SG_1</strain>
        <tissue evidence="7">Salivary glands</tissue>
    </source>
</reference>
<dbReference type="InterPro" id="IPR018527">
    <property type="entry name" value="Rubredoxin_Fe_BS"/>
</dbReference>
<evidence type="ECO:0000256" key="5">
    <source>
        <dbReference type="SAM" id="MobiDB-lite"/>
    </source>
</evidence>
<keyword evidence="3" id="KW-0862">Zinc</keyword>
<dbReference type="Proteomes" id="UP001321473">
    <property type="component" value="Unassembled WGS sequence"/>
</dbReference>
<dbReference type="GO" id="GO:0016925">
    <property type="term" value="P:protein sumoylation"/>
    <property type="evidence" value="ECO:0007669"/>
    <property type="project" value="TreeGrafter"/>
</dbReference>
<proteinExistence type="predicted"/>
<gene>
    <name evidence="7" type="ORF">V5799_033895</name>
</gene>
<protein>
    <recommendedName>
        <fullName evidence="6">SP-RING-type domain-containing protein</fullName>
    </recommendedName>
</protein>
<evidence type="ECO:0000256" key="4">
    <source>
        <dbReference type="PROSITE-ProRule" id="PRU00452"/>
    </source>
</evidence>
<evidence type="ECO:0000256" key="3">
    <source>
        <dbReference type="ARBA" id="ARBA00022833"/>
    </source>
</evidence>
<dbReference type="PROSITE" id="PS51044">
    <property type="entry name" value="ZF_SP_RING"/>
    <property type="match status" value="2"/>
</dbReference>
<sequence>MVSYFIAVSTNPAYRFHHRLMHVRFKAKSPISVLGGRAAAVSFNGRTYHDLLLTTVNMSPVLNGPPAMDSILRIDIPADLILIAEEVVKLPARELLCYLDETSSFVYRREYTQALVRDHFAGSQQDSAQRLQVSLICPLSQKIMEVPCRGMSCRHLQCFDAYAYLGCNEDTLAPSWRCPVCSSQILMQDIRVDFLTLHALREADYLFVTMVFKSDASWELVVSDDDQNTWDYDQSMSDDDHNTSDDYHNTSDDDQNTSYNDQNPWDYDQNMSDDDHTTSDDDHSTLDDDHSTSDDDHNTSYNDQYTLDYDKNMSDDDHSTSDDFHNTSDNDQNASYNDQNTWDYDQNMSDDDHYTSDDDQNTSDDFHNTSDDDESISGAGDCTSLMHVRFKARSPISVLGGRAAAVSFNGRTYHDLLLTTVNMSPVLNGPPAMDSVLRIDIPADLILIAEEVVKLPARELLCYLDETSSFVYRREYTQALVRDHFAGSQQDSAQRLQVRRRFHLFESVPLTTRFLFQLGKRQRDVLFYLASIAMLPDQPFYLSVNELRLTADMSARWHEFVSSNGKFSTTTAIRSPSRMALVHFDLVPDTPALSGRTANVSVNGKAYYGLPLTMVNITELLSSSVENRLEFWGEPIPADVAVRVDEVKKVTEEELLQWINDSSTYAHNREDTMYLVAAHYAEEDHYPLHDLEVSLLCPLTKTKMRVPGRGVRCHHVQCFDVFAYLDLNETTLQPSWKCPVCGEQVLVQDIRVDLLMLDALMAPDDDCTSMFFPPQYG</sequence>
<organism evidence="7 8">
    <name type="scientific">Amblyomma americanum</name>
    <name type="common">Lone star tick</name>
    <dbReference type="NCBI Taxonomy" id="6943"/>
    <lineage>
        <taxon>Eukaryota</taxon>
        <taxon>Metazoa</taxon>
        <taxon>Ecdysozoa</taxon>
        <taxon>Arthropoda</taxon>
        <taxon>Chelicerata</taxon>
        <taxon>Arachnida</taxon>
        <taxon>Acari</taxon>
        <taxon>Parasitiformes</taxon>
        <taxon>Ixodida</taxon>
        <taxon>Ixodoidea</taxon>
        <taxon>Ixodidae</taxon>
        <taxon>Amblyomminae</taxon>
        <taxon>Amblyomma</taxon>
    </lineage>
</organism>
<dbReference type="PANTHER" id="PTHR10782:SF94">
    <property type="entry name" value="SUPPRESSOR OF VARIEGATION 2-10, ISOFORM I"/>
    <property type="match status" value="1"/>
</dbReference>
<dbReference type="CDD" id="cd16650">
    <property type="entry name" value="SP-RING_PIAS-like"/>
    <property type="match status" value="2"/>
</dbReference>
<comment type="caution">
    <text evidence="7">The sequence shown here is derived from an EMBL/GenBank/DDBJ whole genome shotgun (WGS) entry which is preliminary data.</text>
</comment>
<dbReference type="GO" id="GO:0008270">
    <property type="term" value="F:zinc ion binding"/>
    <property type="evidence" value="ECO:0007669"/>
    <property type="project" value="UniProtKB-KW"/>
</dbReference>
<dbReference type="InterPro" id="IPR004181">
    <property type="entry name" value="Znf_MIZ"/>
</dbReference>
<feature type="compositionally biased region" description="Polar residues" evidence="5">
    <location>
        <begin position="332"/>
        <end position="347"/>
    </location>
</feature>
<evidence type="ECO:0000313" key="8">
    <source>
        <dbReference type="Proteomes" id="UP001321473"/>
    </source>
</evidence>
<dbReference type="GO" id="GO:0061665">
    <property type="term" value="F:SUMO ligase activity"/>
    <property type="evidence" value="ECO:0007669"/>
    <property type="project" value="TreeGrafter"/>
</dbReference>
<dbReference type="PROSITE" id="PS00202">
    <property type="entry name" value="RUBREDOXIN"/>
    <property type="match status" value="1"/>
</dbReference>
<feature type="compositionally biased region" description="Basic and acidic residues" evidence="5">
    <location>
        <begin position="238"/>
        <end position="251"/>
    </location>
</feature>
<feature type="domain" description="SP-RING-type" evidence="6">
    <location>
        <begin position="119"/>
        <end position="205"/>
    </location>
</feature>
<dbReference type="Gene3D" id="3.30.40.10">
    <property type="entry name" value="Zinc/RING finger domain, C3HC4 (zinc finger)"/>
    <property type="match status" value="2"/>
</dbReference>
<feature type="region of interest" description="Disordered" evidence="5">
    <location>
        <begin position="231"/>
        <end position="378"/>
    </location>
</feature>
<dbReference type="InterPro" id="IPR013083">
    <property type="entry name" value="Znf_RING/FYVE/PHD"/>
</dbReference>
<dbReference type="EMBL" id="JARKHS020029276">
    <property type="protein sequence ID" value="KAK8763499.1"/>
    <property type="molecule type" value="Genomic_DNA"/>
</dbReference>
<dbReference type="PANTHER" id="PTHR10782">
    <property type="entry name" value="ZINC FINGER MIZ DOMAIN-CONTAINING PROTEIN"/>
    <property type="match status" value="1"/>
</dbReference>
<feature type="compositionally biased region" description="Basic and acidic residues" evidence="5">
    <location>
        <begin position="273"/>
        <end position="298"/>
    </location>
</feature>
<evidence type="ECO:0000259" key="6">
    <source>
        <dbReference type="PROSITE" id="PS51044"/>
    </source>
</evidence>
<dbReference type="GO" id="GO:0003712">
    <property type="term" value="F:transcription coregulator activity"/>
    <property type="evidence" value="ECO:0007669"/>
    <property type="project" value="TreeGrafter"/>
</dbReference>
<accession>A0AAQ4DM09</accession>
<dbReference type="GO" id="GO:0006357">
    <property type="term" value="P:regulation of transcription by RNA polymerase II"/>
    <property type="evidence" value="ECO:0007669"/>
    <property type="project" value="TreeGrafter"/>
</dbReference>
<feature type="domain" description="SP-RING-type" evidence="6">
    <location>
        <begin position="682"/>
        <end position="770"/>
    </location>
</feature>
<name>A0AAQ4DM09_AMBAM</name>
<keyword evidence="2 4" id="KW-0863">Zinc-finger</keyword>
<feature type="compositionally biased region" description="Basic and acidic residues" evidence="5">
    <location>
        <begin position="308"/>
        <end position="328"/>
    </location>
</feature>
<dbReference type="AlphaFoldDB" id="A0AAQ4DM09"/>
<dbReference type="GO" id="GO:0000785">
    <property type="term" value="C:chromatin"/>
    <property type="evidence" value="ECO:0007669"/>
    <property type="project" value="TreeGrafter"/>
</dbReference>
<dbReference type="Pfam" id="PF02891">
    <property type="entry name" value="zf-MIZ"/>
    <property type="match status" value="2"/>
</dbReference>
<keyword evidence="1" id="KW-0479">Metal-binding</keyword>
<evidence type="ECO:0000256" key="1">
    <source>
        <dbReference type="ARBA" id="ARBA00022723"/>
    </source>
</evidence>
<evidence type="ECO:0000313" key="7">
    <source>
        <dbReference type="EMBL" id="KAK8763499.1"/>
    </source>
</evidence>
<keyword evidence="8" id="KW-1185">Reference proteome</keyword>
<evidence type="ECO:0000256" key="2">
    <source>
        <dbReference type="ARBA" id="ARBA00022771"/>
    </source>
</evidence>